<evidence type="ECO:0000313" key="2">
    <source>
        <dbReference type="EMBL" id="MBK3331738.1"/>
    </source>
</evidence>
<dbReference type="InterPro" id="IPR023155">
    <property type="entry name" value="Cyt_c-552/4"/>
</dbReference>
<proteinExistence type="predicted"/>
<reference evidence="2 3" key="1">
    <citation type="journal article" date="2021" name="Syst. Appl. Microbiol.">
        <title>Persephonella atlantica sp. nov.: How to adapt to physico-chemical gradients in high temperature hydrothermal habitats.</title>
        <authorList>
            <person name="Francois D.X."/>
            <person name="Godfroy A."/>
            <person name="Mathien C."/>
            <person name="Aube J."/>
            <person name="Cathalot C."/>
            <person name="Lesongeur F."/>
            <person name="L'Haridon S."/>
            <person name="Philippon X."/>
            <person name="Roussel E.G."/>
        </authorList>
    </citation>
    <scope>NUCLEOTIDE SEQUENCE [LARGE SCALE GENOMIC DNA]</scope>
    <source>
        <strain evidence="2 3">MO1340</strain>
    </source>
</reference>
<comment type="caution">
    <text evidence="2">The sequence shown here is derived from an EMBL/GenBank/DDBJ whole genome shotgun (WGS) entry which is preliminary data.</text>
</comment>
<dbReference type="RefSeq" id="WP_200673144.1">
    <property type="nucleotide sequence ID" value="NZ_JAACYA010000001.1"/>
</dbReference>
<dbReference type="SUPFAM" id="SSF48695">
    <property type="entry name" value="Multiheme cytochromes"/>
    <property type="match status" value="1"/>
</dbReference>
<organism evidence="2 3">
    <name type="scientific">Persephonella atlantica</name>
    <dbReference type="NCBI Taxonomy" id="2699429"/>
    <lineage>
        <taxon>Bacteria</taxon>
        <taxon>Pseudomonadati</taxon>
        <taxon>Aquificota</taxon>
        <taxon>Aquificia</taxon>
        <taxon>Aquificales</taxon>
        <taxon>Hydrogenothermaceae</taxon>
        <taxon>Persephonella</taxon>
    </lineage>
</organism>
<evidence type="ECO:0000313" key="3">
    <source>
        <dbReference type="Proteomes" id="UP000772812"/>
    </source>
</evidence>
<feature type="domain" description="Cytochrome c-552/4" evidence="1">
    <location>
        <begin position="10"/>
        <end position="79"/>
    </location>
</feature>
<dbReference type="EMBL" id="JAACYA010000001">
    <property type="protein sequence ID" value="MBK3331738.1"/>
    <property type="molecule type" value="Genomic_DNA"/>
</dbReference>
<accession>A0ABS1GFR6</accession>
<dbReference type="Pfam" id="PF13435">
    <property type="entry name" value="Cytochrome_C554"/>
    <property type="match status" value="1"/>
</dbReference>
<sequence length="278" mass="33137">MLDRPPSKRCADCHEKIYNQWKTSRHSQAWVSKQFIKKTKNRTKTKCLSCHAPLEVKAGEKPQLREKLREEGVNCFSCHYREETNSMHGPYKVFSPPHYSTYDPDYVSSRICSGCHKKTYNSWLKTGSKKSCQSCHMPSQKDRLIQKFPFMYFHSKKEVHNHRFLTLKASEKDFQVFAEYKDSFVVVTVKNDRIPHTVPTAQQGKPKYYLQLKGFINEKMFIFETEMITPKNGFGYKKEKRFMFYSDRKPDVVVIEIYRKLAWKREREFILKKKLKID</sequence>
<protein>
    <recommendedName>
        <fullName evidence="1">Cytochrome c-552/4 domain-containing protein</fullName>
    </recommendedName>
</protein>
<evidence type="ECO:0000259" key="1">
    <source>
        <dbReference type="Pfam" id="PF13435"/>
    </source>
</evidence>
<keyword evidence="3" id="KW-1185">Reference proteome</keyword>
<dbReference type="InterPro" id="IPR036280">
    <property type="entry name" value="Multihaem_cyt_sf"/>
</dbReference>
<dbReference type="Proteomes" id="UP000772812">
    <property type="component" value="Unassembled WGS sequence"/>
</dbReference>
<dbReference type="Gene3D" id="1.10.1130.10">
    <property type="entry name" value="Flavocytochrome C3, Chain A"/>
    <property type="match status" value="1"/>
</dbReference>
<name>A0ABS1GFR6_9AQUI</name>
<gene>
    <name evidence="2" type="ORF">GWK41_01500</name>
</gene>